<dbReference type="AlphaFoldDB" id="A0A376WTA8"/>
<organism evidence="1 2">
    <name type="scientific">Escherichia coli</name>
    <dbReference type="NCBI Taxonomy" id="562"/>
    <lineage>
        <taxon>Bacteria</taxon>
        <taxon>Pseudomonadati</taxon>
        <taxon>Pseudomonadota</taxon>
        <taxon>Gammaproteobacteria</taxon>
        <taxon>Enterobacterales</taxon>
        <taxon>Enterobacteriaceae</taxon>
        <taxon>Escherichia</taxon>
    </lineage>
</organism>
<gene>
    <name evidence="1" type="ORF">NCTC9117_00146</name>
</gene>
<dbReference type="Proteomes" id="UP000254785">
    <property type="component" value="Unassembled WGS sequence"/>
</dbReference>
<name>A0A376WTA8_ECOLX</name>
<proteinExistence type="predicted"/>
<protein>
    <submittedName>
        <fullName evidence="1">Uncharacterized protein</fullName>
    </submittedName>
</protein>
<evidence type="ECO:0000313" key="2">
    <source>
        <dbReference type="Proteomes" id="UP000254785"/>
    </source>
</evidence>
<dbReference type="EMBL" id="UGDC01000001">
    <property type="protein sequence ID" value="STJ52160.1"/>
    <property type="molecule type" value="Genomic_DNA"/>
</dbReference>
<sequence length="47" mass="5353">MLNTGGMFSRHFISRSMEMGSETATKYAFNSNAGRWVGEAQHAWRRS</sequence>
<reference evidence="1 2" key="1">
    <citation type="submission" date="2018-06" db="EMBL/GenBank/DDBJ databases">
        <authorList>
            <consortium name="Pathogen Informatics"/>
            <person name="Doyle S."/>
        </authorList>
    </citation>
    <scope>NUCLEOTIDE SEQUENCE [LARGE SCALE GENOMIC DNA]</scope>
    <source>
        <strain evidence="1 2">NCTC9117</strain>
    </source>
</reference>
<accession>A0A376WTA8</accession>
<evidence type="ECO:0000313" key="1">
    <source>
        <dbReference type="EMBL" id="STJ52160.1"/>
    </source>
</evidence>